<feature type="transmembrane region" description="Helical" evidence="5">
    <location>
        <begin position="279"/>
        <end position="299"/>
    </location>
</feature>
<evidence type="ECO:0000256" key="2">
    <source>
        <dbReference type="ARBA" id="ARBA00022692"/>
    </source>
</evidence>
<dbReference type="AlphaFoldDB" id="A0A3N2BDH3"/>
<gene>
    <name evidence="7" type="ORF">EDD31_1460</name>
</gene>
<sequence length="392" mass="39260">MSAGSAGGSPASAGAQVVAIAVATAVATLGVAPVFTLGAAAVFMQESIDFGPADLGLSVALFYVVAAFLGPSIGGLVGRWGSRRPMAVAAAACVVFMAAVALAPSRSMVLLLMPVAGIANSMAQLGANVHLSGAVGRSRQGVAFGVRRSSLPLASALAGAAVPAVALTAGWRYLFAVFAGLAALALAGVLSERRKVHPPAGGEASLSANQRRELRLLAVANILGMGAATAMATFLILFLTAEHTSAATAGTMGLLGGLSSVLARVLLGVSADRWRLPMLPLISVMILGGATALSIFALAGATWLVLAAVILGYAVGWGWTGLIDLYVVRNNPEAPGRATGVTYGGAAFGAGIGPLVVGWIIDGAGYTTAWWVCAAAFALAAVLALATRWRRT</sequence>
<evidence type="ECO:0000256" key="4">
    <source>
        <dbReference type="ARBA" id="ARBA00023136"/>
    </source>
</evidence>
<evidence type="ECO:0000313" key="8">
    <source>
        <dbReference type="Proteomes" id="UP000280668"/>
    </source>
</evidence>
<feature type="transmembrane region" description="Helical" evidence="5">
    <location>
        <begin position="173"/>
        <end position="190"/>
    </location>
</feature>
<dbReference type="PROSITE" id="PS50850">
    <property type="entry name" value="MFS"/>
    <property type="match status" value="1"/>
</dbReference>
<evidence type="ECO:0000256" key="5">
    <source>
        <dbReference type="SAM" id="Phobius"/>
    </source>
</evidence>
<dbReference type="Gene3D" id="1.20.1250.20">
    <property type="entry name" value="MFS general substrate transporter like domains"/>
    <property type="match status" value="2"/>
</dbReference>
<feature type="transmembrane region" description="Helical" evidence="5">
    <location>
        <begin position="17"/>
        <end position="43"/>
    </location>
</feature>
<evidence type="ECO:0000313" key="7">
    <source>
        <dbReference type="EMBL" id="ROR73094.1"/>
    </source>
</evidence>
<comment type="caution">
    <text evidence="7">The sequence shown here is derived from an EMBL/GenBank/DDBJ whole genome shotgun (WGS) entry which is preliminary data.</text>
</comment>
<feature type="transmembrane region" description="Helical" evidence="5">
    <location>
        <begin position="55"/>
        <end position="78"/>
    </location>
</feature>
<dbReference type="InterPro" id="IPR036259">
    <property type="entry name" value="MFS_trans_sf"/>
</dbReference>
<evidence type="ECO:0000256" key="1">
    <source>
        <dbReference type="ARBA" id="ARBA00004651"/>
    </source>
</evidence>
<dbReference type="SUPFAM" id="SSF103473">
    <property type="entry name" value="MFS general substrate transporter"/>
    <property type="match status" value="1"/>
</dbReference>
<feature type="transmembrane region" description="Helical" evidence="5">
    <location>
        <begin position="305"/>
        <end position="328"/>
    </location>
</feature>
<dbReference type="Pfam" id="PF07690">
    <property type="entry name" value="MFS_1"/>
    <property type="match status" value="1"/>
</dbReference>
<evidence type="ECO:0000259" key="6">
    <source>
        <dbReference type="PROSITE" id="PS50850"/>
    </source>
</evidence>
<dbReference type="OrthoDB" id="5176013at2"/>
<feature type="transmembrane region" description="Helical" evidence="5">
    <location>
        <begin position="340"/>
        <end position="361"/>
    </location>
</feature>
<protein>
    <submittedName>
        <fullName evidence="7">Putative MFS family arabinose efflux permease</fullName>
    </submittedName>
</protein>
<keyword evidence="2 5" id="KW-0812">Transmembrane</keyword>
<dbReference type="InterPro" id="IPR011701">
    <property type="entry name" value="MFS"/>
</dbReference>
<accession>A0A3N2BDH3</accession>
<dbReference type="GO" id="GO:0022857">
    <property type="term" value="F:transmembrane transporter activity"/>
    <property type="evidence" value="ECO:0007669"/>
    <property type="project" value="InterPro"/>
</dbReference>
<feature type="transmembrane region" description="Helical" evidence="5">
    <location>
        <begin position="216"/>
        <end position="240"/>
    </location>
</feature>
<feature type="transmembrane region" description="Helical" evidence="5">
    <location>
        <begin position="85"/>
        <end position="103"/>
    </location>
</feature>
<feature type="domain" description="Major facilitator superfamily (MFS) profile" evidence="6">
    <location>
        <begin position="16"/>
        <end position="392"/>
    </location>
</feature>
<feature type="transmembrane region" description="Helical" evidence="5">
    <location>
        <begin position="246"/>
        <end position="267"/>
    </location>
</feature>
<keyword evidence="3 5" id="KW-1133">Transmembrane helix</keyword>
<dbReference type="PANTHER" id="PTHR23527">
    <property type="entry name" value="BLL3282 PROTEIN"/>
    <property type="match status" value="1"/>
</dbReference>
<proteinExistence type="predicted"/>
<evidence type="ECO:0000256" key="3">
    <source>
        <dbReference type="ARBA" id="ARBA00022989"/>
    </source>
</evidence>
<keyword evidence="8" id="KW-1185">Reference proteome</keyword>
<organism evidence="7 8">
    <name type="scientific">Bogoriella caseilytica</name>
    <dbReference type="NCBI Taxonomy" id="56055"/>
    <lineage>
        <taxon>Bacteria</taxon>
        <taxon>Bacillati</taxon>
        <taxon>Actinomycetota</taxon>
        <taxon>Actinomycetes</taxon>
        <taxon>Micrococcales</taxon>
        <taxon>Bogoriellaceae</taxon>
        <taxon>Bogoriella</taxon>
    </lineage>
</organism>
<feature type="transmembrane region" description="Helical" evidence="5">
    <location>
        <begin position="367"/>
        <end position="386"/>
    </location>
</feature>
<dbReference type="EMBL" id="RKHK01000001">
    <property type="protein sequence ID" value="ROR73094.1"/>
    <property type="molecule type" value="Genomic_DNA"/>
</dbReference>
<dbReference type="InterPro" id="IPR052952">
    <property type="entry name" value="MFS-Transporter"/>
</dbReference>
<dbReference type="GO" id="GO:0005886">
    <property type="term" value="C:plasma membrane"/>
    <property type="evidence" value="ECO:0007669"/>
    <property type="project" value="UniProtKB-SubCell"/>
</dbReference>
<keyword evidence="4 5" id="KW-0472">Membrane</keyword>
<comment type="subcellular location">
    <subcellularLocation>
        <location evidence="1">Cell membrane</location>
        <topology evidence="1">Multi-pass membrane protein</topology>
    </subcellularLocation>
</comment>
<dbReference type="PANTHER" id="PTHR23527:SF1">
    <property type="entry name" value="BLL3282 PROTEIN"/>
    <property type="match status" value="1"/>
</dbReference>
<dbReference type="Proteomes" id="UP000280668">
    <property type="component" value="Unassembled WGS sequence"/>
</dbReference>
<reference evidence="7 8" key="1">
    <citation type="submission" date="2018-11" db="EMBL/GenBank/DDBJ databases">
        <title>Sequencing the genomes of 1000 actinobacteria strains.</title>
        <authorList>
            <person name="Klenk H.-P."/>
        </authorList>
    </citation>
    <scope>NUCLEOTIDE SEQUENCE [LARGE SCALE GENOMIC DNA]</scope>
    <source>
        <strain evidence="7 8">DSM 11294</strain>
    </source>
</reference>
<dbReference type="InterPro" id="IPR020846">
    <property type="entry name" value="MFS_dom"/>
</dbReference>
<dbReference type="RefSeq" id="WP_148058895.1">
    <property type="nucleotide sequence ID" value="NZ_RKHK01000001.1"/>
</dbReference>
<name>A0A3N2BDH3_9MICO</name>